<dbReference type="Pfam" id="PF00106">
    <property type="entry name" value="adh_short"/>
    <property type="match status" value="1"/>
</dbReference>
<evidence type="ECO:0000313" key="2">
    <source>
        <dbReference type="EMBL" id="GIC92417.1"/>
    </source>
</evidence>
<dbReference type="GeneID" id="66996360"/>
<dbReference type="GO" id="GO:0016491">
    <property type="term" value="F:oxidoreductase activity"/>
    <property type="evidence" value="ECO:0007669"/>
    <property type="project" value="UniProtKB-KW"/>
</dbReference>
<accession>A0A8E0QVU5</accession>
<dbReference type="Gene3D" id="3.40.50.720">
    <property type="entry name" value="NAD(P)-binding Rossmann-like Domain"/>
    <property type="match status" value="1"/>
</dbReference>
<dbReference type="Proteomes" id="UP000036893">
    <property type="component" value="Unassembled WGS sequence"/>
</dbReference>
<dbReference type="EMBL" id="BBXM02000007">
    <property type="protein sequence ID" value="GIC92417.1"/>
    <property type="molecule type" value="Genomic_DNA"/>
</dbReference>
<organism evidence="2 3">
    <name type="scientific">Aspergillus udagawae</name>
    <dbReference type="NCBI Taxonomy" id="91492"/>
    <lineage>
        <taxon>Eukaryota</taxon>
        <taxon>Fungi</taxon>
        <taxon>Dikarya</taxon>
        <taxon>Ascomycota</taxon>
        <taxon>Pezizomycotina</taxon>
        <taxon>Eurotiomycetes</taxon>
        <taxon>Eurotiomycetidae</taxon>
        <taxon>Eurotiales</taxon>
        <taxon>Aspergillaceae</taxon>
        <taxon>Aspergillus</taxon>
        <taxon>Aspergillus subgen. Fumigati</taxon>
    </lineage>
</organism>
<name>A0A8E0QVU5_9EURO</name>
<evidence type="ECO:0000256" key="1">
    <source>
        <dbReference type="ARBA" id="ARBA00023002"/>
    </source>
</evidence>
<sequence length="468" mass="51083">MLVLVAGVTGDLGTRMIETKSVSSHDVDGMGEAATASAPFNVFAYQREIVQLEESEQGGYWNVYLEVQSLLGIPRTYEKARGRKVMVRWKGSVEDLRRHVLEARSKAAKSIKFKISTYDLRVTSKATKMVYLSEVRASNRQLTAATVPQVSVFVGATAGIGRAALSELIYTGFPVKVYIIGRDEAAFKPILSELQTSNPSATLIFLQGEVSLMAEAKRLTDTILSRETYIDLLFLSAGFLPFLGRQEGIELSTAVAYYSRQIFIRRLSPLLRAKAAKRDADRLSFRPRIVNVLAAGAETSDLFLGDLQLKEPGHFSVPSYAGHVATMTSVSLKRLAEQAENKDIVIIHHHPGLVSTDLFKKSWGDQWGETKQHGSVTAPADIERSTPAEAGERSLYVMTSAKYGGEGAPMEEGQEAGLTVNGTKDGSLLCVGYKLETLSLGDLLNSLVDSGAADTIWGHTNKLIGRYL</sequence>
<dbReference type="PANTHER" id="PTHR47534">
    <property type="entry name" value="YALI0E05731P"/>
    <property type="match status" value="1"/>
</dbReference>
<dbReference type="SUPFAM" id="SSF51735">
    <property type="entry name" value="NAD(P)-binding Rossmann-fold domains"/>
    <property type="match status" value="1"/>
</dbReference>
<dbReference type="InterPro" id="IPR052228">
    <property type="entry name" value="Sec_Metab_Biosynth_Oxidored"/>
</dbReference>
<comment type="caution">
    <text evidence="2">The sequence shown here is derived from an EMBL/GenBank/DDBJ whole genome shotgun (WGS) entry which is preliminary data.</text>
</comment>
<reference evidence="2" key="1">
    <citation type="journal article" date="2015" name="Genome Announc.">
        <title>Draft Genome Sequence of the Pathogenic Filamentous Fungus Aspergillus udagawae Strain IFM 46973T.</title>
        <authorList>
            <person name="Kusuya Y."/>
            <person name="Takahashi-Nakaguchi A."/>
            <person name="Takahashi H."/>
            <person name="Yaguchi T."/>
        </authorList>
    </citation>
    <scope>NUCLEOTIDE SEQUENCE</scope>
    <source>
        <strain evidence="2">IFM 46973</strain>
    </source>
</reference>
<dbReference type="InterPro" id="IPR036291">
    <property type="entry name" value="NAD(P)-bd_dom_sf"/>
</dbReference>
<protein>
    <submittedName>
        <fullName evidence="2">Uncharacterized protein</fullName>
    </submittedName>
</protein>
<dbReference type="RefSeq" id="XP_043149683.1">
    <property type="nucleotide sequence ID" value="XM_043293748.1"/>
</dbReference>
<reference evidence="2" key="2">
    <citation type="submission" date="2021-01" db="EMBL/GenBank/DDBJ databases">
        <title>Pan-genome distribution and transcriptional activeness of fungal secondary metabolism genes in Aspergillus section Fumigati.</title>
        <authorList>
            <person name="Takahashi H."/>
            <person name="Umemura M."/>
            <person name="Ninomiya A."/>
            <person name="Kusuya Y."/>
            <person name="Urayama S."/>
            <person name="Shimizu M."/>
            <person name="Watanabe A."/>
            <person name="Kamei K."/>
            <person name="Yaguchi T."/>
            <person name="Hagiwara D."/>
        </authorList>
    </citation>
    <scope>NUCLEOTIDE SEQUENCE</scope>
    <source>
        <strain evidence="2">IFM 46973</strain>
    </source>
</reference>
<dbReference type="AlphaFoldDB" id="A0A8E0QVU5"/>
<dbReference type="InterPro" id="IPR002347">
    <property type="entry name" value="SDR_fam"/>
</dbReference>
<proteinExistence type="predicted"/>
<evidence type="ECO:0000313" key="3">
    <source>
        <dbReference type="Proteomes" id="UP000036893"/>
    </source>
</evidence>
<keyword evidence="1" id="KW-0560">Oxidoreductase</keyword>
<gene>
    <name evidence="2" type="ORF">Aud_008883</name>
</gene>
<dbReference type="PANTHER" id="PTHR47534:SF3">
    <property type="entry name" value="ALCOHOL DEHYDROGENASE-LIKE C-TERMINAL DOMAIN-CONTAINING PROTEIN"/>
    <property type="match status" value="1"/>
</dbReference>